<keyword evidence="9" id="KW-1185">Reference proteome</keyword>
<feature type="domain" description="HTH tetR-type" evidence="6">
    <location>
        <begin position="33"/>
        <end position="66"/>
    </location>
</feature>
<evidence type="ECO:0000259" key="6">
    <source>
        <dbReference type="Pfam" id="PF00440"/>
    </source>
</evidence>
<name>A0A2D2ATN1_9CAUL</name>
<sequence length="223" mass="24457">MSMLEKSATRGRRGRPASISRDLILDYAAECDLRSLSVRGLAARMRVSDASIHYHFGGRDQLLAALVDRITGDFSPPDSGGDWRDWLREFAHRARKSLLAHPGAADYMVVAGPTAGRQYAIIDRALGVLQAGGLAPRDAWLIYATMVNHVLRQVQSQEAHEAKASTGLQTDRRIARGLGDASAQDLPRLRAVVETGLMADFDLLFDYGLDALLRGFDPRSRDA</sequence>
<feature type="domain" description="Tetracycline repressor TetR C-terminal" evidence="7">
    <location>
        <begin position="77"/>
        <end position="216"/>
    </location>
</feature>
<proteinExistence type="predicted"/>
<evidence type="ECO:0008006" key="10">
    <source>
        <dbReference type="Google" id="ProtNLM"/>
    </source>
</evidence>
<dbReference type="Gene3D" id="1.10.10.60">
    <property type="entry name" value="Homeodomain-like"/>
    <property type="match status" value="1"/>
</dbReference>
<accession>A0A2D2ATN1</accession>
<evidence type="ECO:0000256" key="4">
    <source>
        <dbReference type="ARBA" id="ARBA00023125"/>
    </source>
</evidence>
<dbReference type="InterPro" id="IPR050109">
    <property type="entry name" value="HTH-type_TetR-like_transc_reg"/>
</dbReference>
<dbReference type="EMBL" id="CP024201">
    <property type="protein sequence ID" value="ATQ41333.1"/>
    <property type="molecule type" value="Genomic_DNA"/>
</dbReference>
<evidence type="ECO:0000313" key="8">
    <source>
        <dbReference type="EMBL" id="ATQ41333.1"/>
    </source>
</evidence>
<keyword evidence="3" id="KW-0805">Transcription regulation</keyword>
<dbReference type="InterPro" id="IPR003012">
    <property type="entry name" value="Tet_transcr_reg_TetR"/>
</dbReference>
<dbReference type="InterPro" id="IPR004111">
    <property type="entry name" value="Repressor_TetR_C"/>
</dbReference>
<organism evidence="8 9">
    <name type="scientific">Caulobacter mirabilis</name>
    <dbReference type="NCBI Taxonomy" id="69666"/>
    <lineage>
        <taxon>Bacteria</taxon>
        <taxon>Pseudomonadati</taxon>
        <taxon>Pseudomonadota</taxon>
        <taxon>Alphaproteobacteria</taxon>
        <taxon>Caulobacterales</taxon>
        <taxon>Caulobacteraceae</taxon>
        <taxon>Caulobacter</taxon>
    </lineage>
</organism>
<dbReference type="PANTHER" id="PTHR30055:SF151">
    <property type="entry name" value="TRANSCRIPTIONAL REGULATORY PROTEIN"/>
    <property type="match status" value="1"/>
</dbReference>
<evidence type="ECO:0000256" key="1">
    <source>
        <dbReference type="ARBA" id="ARBA00002856"/>
    </source>
</evidence>
<evidence type="ECO:0000256" key="2">
    <source>
        <dbReference type="ARBA" id="ARBA00022491"/>
    </source>
</evidence>
<keyword evidence="5" id="KW-0804">Transcription</keyword>
<keyword evidence="2" id="KW-0678">Repressor</keyword>
<evidence type="ECO:0000259" key="7">
    <source>
        <dbReference type="Pfam" id="PF02909"/>
    </source>
</evidence>
<comment type="function">
    <text evidence="1">TetR is the repressor of the tetracycline resistance element; its N-terminal region forms a helix-turn-helix structure and binds DNA. Binding of tetracycline to TetR reduces the repressor affinity for the tetracycline resistance gene (tetA) promoter operator sites.</text>
</comment>
<gene>
    <name evidence="8" type="ORF">CSW64_02345</name>
</gene>
<dbReference type="SUPFAM" id="SSF46689">
    <property type="entry name" value="Homeodomain-like"/>
    <property type="match status" value="1"/>
</dbReference>
<dbReference type="PRINTS" id="PR00400">
    <property type="entry name" value="TETREPRESSOR"/>
</dbReference>
<evidence type="ECO:0000313" key="9">
    <source>
        <dbReference type="Proteomes" id="UP000228945"/>
    </source>
</evidence>
<reference evidence="8 9" key="1">
    <citation type="submission" date="2017-10" db="EMBL/GenBank/DDBJ databases">
        <title>Genome sequence of Caulobacter mirabilis FWC38.</title>
        <authorList>
            <person name="Fiebig A."/>
            <person name="Crosson S."/>
        </authorList>
    </citation>
    <scope>NUCLEOTIDE SEQUENCE [LARGE SCALE GENOMIC DNA]</scope>
    <source>
        <strain evidence="8 9">FWC 38</strain>
    </source>
</reference>
<dbReference type="Gene3D" id="1.10.357.10">
    <property type="entry name" value="Tetracycline Repressor, domain 2"/>
    <property type="match status" value="1"/>
</dbReference>
<protein>
    <recommendedName>
        <fullName evidence="10">TetR family transcriptional regulator</fullName>
    </recommendedName>
</protein>
<keyword evidence="4" id="KW-0238">DNA-binding</keyword>
<dbReference type="GO" id="GO:0046677">
    <property type="term" value="P:response to antibiotic"/>
    <property type="evidence" value="ECO:0007669"/>
    <property type="project" value="InterPro"/>
</dbReference>
<dbReference type="InterPro" id="IPR009057">
    <property type="entry name" value="Homeodomain-like_sf"/>
</dbReference>
<dbReference type="GO" id="GO:0045892">
    <property type="term" value="P:negative regulation of DNA-templated transcription"/>
    <property type="evidence" value="ECO:0007669"/>
    <property type="project" value="InterPro"/>
</dbReference>
<dbReference type="GO" id="GO:0003700">
    <property type="term" value="F:DNA-binding transcription factor activity"/>
    <property type="evidence" value="ECO:0007669"/>
    <property type="project" value="TreeGrafter"/>
</dbReference>
<dbReference type="Pfam" id="PF02909">
    <property type="entry name" value="TetR_C_1"/>
    <property type="match status" value="1"/>
</dbReference>
<dbReference type="PANTHER" id="PTHR30055">
    <property type="entry name" value="HTH-TYPE TRANSCRIPTIONAL REGULATOR RUTR"/>
    <property type="match status" value="1"/>
</dbReference>
<evidence type="ECO:0000256" key="5">
    <source>
        <dbReference type="ARBA" id="ARBA00023163"/>
    </source>
</evidence>
<dbReference type="SUPFAM" id="SSF48498">
    <property type="entry name" value="Tetracyclin repressor-like, C-terminal domain"/>
    <property type="match status" value="1"/>
</dbReference>
<dbReference type="Pfam" id="PF00440">
    <property type="entry name" value="TetR_N"/>
    <property type="match status" value="1"/>
</dbReference>
<dbReference type="AlphaFoldDB" id="A0A2D2ATN1"/>
<dbReference type="InterPro" id="IPR036271">
    <property type="entry name" value="Tet_transcr_reg_TetR-rel_C_sf"/>
</dbReference>
<dbReference type="Proteomes" id="UP000228945">
    <property type="component" value="Chromosome"/>
</dbReference>
<dbReference type="GO" id="GO:0000976">
    <property type="term" value="F:transcription cis-regulatory region binding"/>
    <property type="evidence" value="ECO:0007669"/>
    <property type="project" value="TreeGrafter"/>
</dbReference>
<evidence type="ECO:0000256" key="3">
    <source>
        <dbReference type="ARBA" id="ARBA00023015"/>
    </source>
</evidence>
<dbReference type="KEGG" id="cmb:CSW64_02345"/>
<dbReference type="InterPro" id="IPR001647">
    <property type="entry name" value="HTH_TetR"/>
</dbReference>